<sequence length="92" mass="11083">SNHTLFYEKLRKILLFKGNWNIYLKIIERINQGGIFKNKTEYLNLVAKELHRKFPRLSVKGHKKRLTNVFRWMKNENLKIIGEFSSDGMKIF</sequence>
<name>A0A0F8X7C2_9ZZZZ</name>
<proteinExistence type="predicted"/>
<dbReference type="EMBL" id="LAZR01060902">
    <property type="protein sequence ID" value="KKK64708.1"/>
    <property type="molecule type" value="Genomic_DNA"/>
</dbReference>
<evidence type="ECO:0000313" key="1">
    <source>
        <dbReference type="EMBL" id="KKK64708.1"/>
    </source>
</evidence>
<comment type="caution">
    <text evidence="1">The sequence shown here is derived from an EMBL/GenBank/DDBJ whole genome shotgun (WGS) entry which is preliminary data.</text>
</comment>
<gene>
    <name evidence="1" type="ORF">LCGC14_2981490</name>
</gene>
<feature type="non-terminal residue" evidence="1">
    <location>
        <position position="1"/>
    </location>
</feature>
<protein>
    <submittedName>
        <fullName evidence="1">Uncharacterized protein</fullName>
    </submittedName>
</protein>
<accession>A0A0F8X7C2</accession>
<dbReference type="AlphaFoldDB" id="A0A0F8X7C2"/>
<organism evidence="1">
    <name type="scientific">marine sediment metagenome</name>
    <dbReference type="NCBI Taxonomy" id="412755"/>
    <lineage>
        <taxon>unclassified sequences</taxon>
        <taxon>metagenomes</taxon>
        <taxon>ecological metagenomes</taxon>
    </lineage>
</organism>
<reference evidence="1" key="1">
    <citation type="journal article" date="2015" name="Nature">
        <title>Complex archaea that bridge the gap between prokaryotes and eukaryotes.</title>
        <authorList>
            <person name="Spang A."/>
            <person name="Saw J.H."/>
            <person name="Jorgensen S.L."/>
            <person name="Zaremba-Niedzwiedzka K."/>
            <person name="Martijn J."/>
            <person name="Lind A.E."/>
            <person name="van Eijk R."/>
            <person name="Schleper C."/>
            <person name="Guy L."/>
            <person name="Ettema T.J."/>
        </authorList>
    </citation>
    <scope>NUCLEOTIDE SEQUENCE</scope>
</reference>